<evidence type="ECO:0000256" key="1">
    <source>
        <dbReference type="SAM" id="MobiDB-lite"/>
    </source>
</evidence>
<feature type="region of interest" description="Disordered" evidence="1">
    <location>
        <begin position="1"/>
        <end position="34"/>
    </location>
</feature>
<dbReference type="AlphaFoldDB" id="A0A8J4XAN9"/>
<comment type="caution">
    <text evidence="2">The sequence shown here is derived from an EMBL/GenBank/DDBJ whole genome shotgun (WGS) entry which is preliminary data.</text>
</comment>
<accession>A0A8J4XAN9</accession>
<feature type="compositionally biased region" description="Polar residues" evidence="1">
    <location>
        <begin position="15"/>
        <end position="24"/>
    </location>
</feature>
<protein>
    <submittedName>
        <fullName evidence="2">Heterochromatin protein 1-binding protein 3</fullName>
    </submittedName>
</protein>
<gene>
    <name evidence="2" type="primary">Hp1bp3</name>
    <name evidence="2" type="ORF">DAT39_001900</name>
</gene>
<keyword evidence="3" id="KW-1185">Reference proteome</keyword>
<dbReference type="Proteomes" id="UP000727407">
    <property type="component" value="Unassembled WGS sequence"/>
</dbReference>
<evidence type="ECO:0000313" key="2">
    <source>
        <dbReference type="EMBL" id="KAF5908356.1"/>
    </source>
</evidence>
<sequence length="85" mass="9529">MAEPQRRCRDASFDASASTVQQEDGVTPPAAKSDARRWRYPPATILFSVQTDGLTGWQDFTMSESRCPFFKASRLNVANSHYVLT</sequence>
<feature type="compositionally biased region" description="Basic and acidic residues" evidence="1">
    <location>
        <begin position="1"/>
        <end position="12"/>
    </location>
</feature>
<evidence type="ECO:0000313" key="3">
    <source>
        <dbReference type="Proteomes" id="UP000727407"/>
    </source>
</evidence>
<name>A0A8J4XAN9_CLAMG</name>
<organism evidence="2 3">
    <name type="scientific">Clarias magur</name>
    <name type="common">Asian catfish</name>
    <name type="synonym">Macropteronotus magur</name>
    <dbReference type="NCBI Taxonomy" id="1594786"/>
    <lineage>
        <taxon>Eukaryota</taxon>
        <taxon>Metazoa</taxon>
        <taxon>Chordata</taxon>
        <taxon>Craniata</taxon>
        <taxon>Vertebrata</taxon>
        <taxon>Euteleostomi</taxon>
        <taxon>Actinopterygii</taxon>
        <taxon>Neopterygii</taxon>
        <taxon>Teleostei</taxon>
        <taxon>Ostariophysi</taxon>
        <taxon>Siluriformes</taxon>
        <taxon>Clariidae</taxon>
        <taxon>Clarias</taxon>
    </lineage>
</organism>
<reference evidence="2" key="1">
    <citation type="submission" date="2020-07" db="EMBL/GenBank/DDBJ databases">
        <title>Clarias magur genome sequencing, assembly and annotation.</title>
        <authorList>
            <person name="Kushwaha B."/>
            <person name="Kumar R."/>
            <person name="Das P."/>
            <person name="Joshi C.G."/>
            <person name="Kumar D."/>
            <person name="Nagpure N.S."/>
            <person name="Pandey M."/>
            <person name="Agarwal S."/>
            <person name="Srivastava S."/>
            <person name="Singh M."/>
            <person name="Sahoo L."/>
            <person name="Jayasankar P."/>
            <person name="Meher P.K."/>
            <person name="Koringa P.G."/>
            <person name="Iquebal M.A."/>
            <person name="Das S.P."/>
            <person name="Bit A."/>
            <person name="Patnaik S."/>
            <person name="Patel N."/>
            <person name="Shah T.M."/>
            <person name="Hinsu A."/>
            <person name="Jena J.K."/>
        </authorList>
    </citation>
    <scope>NUCLEOTIDE SEQUENCE</scope>
    <source>
        <strain evidence="2">CIFAMagur01</strain>
        <tissue evidence="2">Testis</tissue>
    </source>
</reference>
<proteinExistence type="predicted"/>
<dbReference type="EMBL" id="QNUK01000013">
    <property type="protein sequence ID" value="KAF5908356.1"/>
    <property type="molecule type" value="Genomic_DNA"/>
</dbReference>